<dbReference type="Proteomes" id="UP000574931">
    <property type="component" value="Unassembled WGS sequence"/>
</dbReference>
<dbReference type="PANTHER" id="PTHR20854">
    <property type="entry name" value="INOSITOL MONOPHOSPHATASE"/>
    <property type="match status" value="1"/>
</dbReference>
<dbReference type="InterPro" id="IPR000760">
    <property type="entry name" value="Inositol_monophosphatase-like"/>
</dbReference>
<feature type="binding site" evidence="2">
    <location>
        <position position="88"/>
    </location>
    <ligand>
        <name>Mg(2+)</name>
        <dbReference type="ChEBI" id="CHEBI:18420"/>
        <label>1</label>
        <note>catalytic</note>
    </ligand>
</feature>
<evidence type="ECO:0000256" key="2">
    <source>
        <dbReference type="PIRSR" id="PIRSR600760-2"/>
    </source>
</evidence>
<sequence length="262" mass="28555">MLTHQFDAFTKFATDLADLSRTILVQAAVQDRRPDHKSDFSPVTETDRTVERTLRERIVDFFPDHGILGEEYGPDGLDREFVWVIDPIDGTKAFVGGFAVYGTLISLTRAGKPILGIIDNPVTQERWIGAEGQRTTLNGKQISTRQTKSLSESILTNGNPESFSQDQLQGFQSLRDAVQWCVYGGSCMAYGRVADGSLDISIDAGLDAFDFCALVPVVQGAGGSISDWDGNPLTLHSGNLCLATGNSELHQKSLEKLAAHSF</sequence>
<organism evidence="3 4">
    <name type="scientific">Ochrobactrum soli</name>
    <dbReference type="NCBI Taxonomy" id="2448455"/>
    <lineage>
        <taxon>Bacteria</taxon>
        <taxon>Pseudomonadati</taxon>
        <taxon>Pseudomonadota</taxon>
        <taxon>Alphaproteobacteria</taxon>
        <taxon>Hyphomicrobiales</taxon>
        <taxon>Brucellaceae</taxon>
        <taxon>Brucella/Ochrobactrum group</taxon>
        <taxon>Ochrobactrum</taxon>
    </lineage>
</organism>
<feature type="binding site" evidence="2">
    <location>
        <position position="210"/>
    </location>
    <ligand>
        <name>Mg(2+)</name>
        <dbReference type="ChEBI" id="CHEBI:18420"/>
        <label>1</label>
        <note>catalytic</note>
    </ligand>
</feature>
<keyword evidence="2" id="KW-0460">Magnesium</keyword>
<evidence type="ECO:0000313" key="4">
    <source>
        <dbReference type="Proteomes" id="UP000574931"/>
    </source>
</evidence>
<reference evidence="3 4" key="1">
    <citation type="submission" date="2020-05" db="EMBL/GenBank/DDBJ databases">
        <title>Draft Genome Sequence of Ochrobactrum soli Isolated from Stable Fly Gut.</title>
        <authorList>
            <person name="Pileggi M.T."/>
            <person name="Vazhakkala L.J."/>
            <person name="Wong C.N."/>
        </authorList>
    </citation>
    <scope>NUCLEOTIDE SEQUENCE [LARGE SCALE GENOMIC DNA]</scope>
    <source>
        <strain evidence="3 4">MTP-C0764</strain>
    </source>
</reference>
<dbReference type="Gene3D" id="3.40.190.80">
    <property type="match status" value="1"/>
</dbReference>
<dbReference type="GO" id="GO:0046872">
    <property type="term" value="F:metal ion binding"/>
    <property type="evidence" value="ECO:0007669"/>
    <property type="project" value="UniProtKB-KW"/>
</dbReference>
<evidence type="ECO:0000313" key="3">
    <source>
        <dbReference type="EMBL" id="NNU63458.1"/>
    </source>
</evidence>
<comment type="caution">
    <text evidence="3">The sequence shown here is derived from an EMBL/GenBank/DDBJ whole genome shotgun (WGS) entry which is preliminary data.</text>
</comment>
<dbReference type="PRINTS" id="PR00377">
    <property type="entry name" value="IMPHPHTASES"/>
</dbReference>
<protein>
    <submittedName>
        <fullName evidence="3">Inositol monophosphatase family protein</fullName>
    </submittedName>
</protein>
<dbReference type="EMBL" id="JABFCY010000027">
    <property type="protein sequence ID" value="NNU63458.1"/>
    <property type="molecule type" value="Genomic_DNA"/>
</dbReference>
<gene>
    <name evidence="3" type="ORF">HKX02_24830</name>
</gene>
<accession>A0A849KXM5</accession>
<dbReference type="GO" id="GO:0008934">
    <property type="term" value="F:inositol monophosphate 1-phosphatase activity"/>
    <property type="evidence" value="ECO:0007669"/>
    <property type="project" value="TreeGrafter"/>
</dbReference>
<proteinExistence type="inferred from homology"/>
<feature type="binding site" evidence="2">
    <location>
        <position position="89"/>
    </location>
    <ligand>
        <name>Mg(2+)</name>
        <dbReference type="ChEBI" id="CHEBI:18420"/>
        <label>1</label>
        <note>catalytic</note>
    </ligand>
</feature>
<dbReference type="Pfam" id="PF00459">
    <property type="entry name" value="Inositol_P"/>
    <property type="match status" value="1"/>
</dbReference>
<comment type="cofactor">
    <cofactor evidence="2">
        <name>Mg(2+)</name>
        <dbReference type="ChEBI" id="CHEBI:18420"/>
    </cofactor>
</comment>
<dbReference type="GO" id="GO:0006020">
    <property type="term" value="P:inositol metabolic process"/>
    <property type="evidence" value="ECO:0007669"/>
    <property type="project" value="TreeGrafter"/>
</dbReference>
<dbReference type="Gene3D" id="3.30.540.10">
    <property type="entry name" value="Fructose-1,6-Bisphosphatase, subunit A, domain 1"/>
    <property type="match status" value="1"/>
</dbReference>
<feature type="binding site" evidence="2">
    <location>
        <position position="70"/>
    </location>
    <ligand>
        <name>Mg(2+)</name>
        <dbReference type="ChEBI" id="CHEBI:18420"/>
        <label>1</label>
        <note>catalytic</note>
    </ligand>
</feature>
<dbReference type="RefSeq" id="WP_171319777.1">
    <property type="nucleotide sequence ID" value="NZ_JABFCY010000027.1"/>
</dbReference>
<keyword evidence="4" id="KW-1185">Reference proteome</keyword>
<dbReference type="PANTHER" id="PTHR20854:SF4">
    <property type="entry name" value="INOSITOL-1-MONOPHOSPHATASE-RELATED"/>
    <property type="match status" value="1"/>
</dbReference>
<dbReference type="CDD" id="cd01641">
    <property type="entry name" value="Bacterial_IMPase_like_1"/>
    <property type="match status" value="1"/>
</dbReference>
<name>A0A849KXM5_9HYPH</name>
<dbReference type="SUPFAM" id="SSF56655">
    <property type="entry name" value="Carbohydrate phosphatase"/>
    <property type="match status" value="1"/>
</dbReference>
<keyword evidence="2" id="KW-0479">Metal-binding</keyword>
<dbReference type="AlphaFoldDB" id="A0A849KXM5"/>
<dbReference type="GO" id="GO:0007165">
    <property type="term" value="P:signal transduction"/>
    <property type="evidence" value="ECO:0007669"/>
    <property type="project" value="TreeGrafter"/>
</dbReference>
<evidence type="ECO:0000256" key="1">
    <source>
        <dbReference type="ARBA" id="ARBA00009759"/>
    </source>
</evidence>
<feature type="binding site" evidence="2">
    <location>
        <position position="86"/>
    </location>
    <ligand>
        <name>Mg(2+)</name>
        <dbReference type="ChEBI" id="CHEBI:18420"/>
        <label>1</label>
        <note>catalytic</note>
    </ligand>
</feature>
<comment type="similarity">
    <text evidence="1">Belongs to the inositol monophosphatase superfamily.</text>
</comment>